<dbReference type="PANTHER" id="PTHR33420">
    <property type="entry name" value="FIMBRIAL SUBUNIT ELFA-RELATED"/>
    <property type="match status" value="1"/>
</dbReference>
<sequence>MPDITHLQILFFQRSDKMKSAFRYFLFLWIITASINNVNAENLTFMVGDDAGVGNLNGPSGDKLISFSYPVGGVNNIVFYNPTSTTPTNAKIKLYWSELDTSSSRGFVYCTSKNNSSGMPITVRHNMVDSGKMADGHRLYETNVTGLYYTLMLNRFWSYELRSSSPDIYVGDDGWHTVQFSITGDYIRGQCNTSRYQAVGGLLHDATVEFYTDSSFNPAPNTNVQLKHTGDYLYSFANEGPGVPNVSASKMLKINFNLTDINIQLPTCFTSILLGESVTRSTVNLGEYTVGQITSDSATPVNFQISLQNCVRISSIKTKLKSNVVGVNNPLLLGNTLTGTDDAKGAGVLIEGLPNSKNSQNFTLKPNDETSSYNDAEDDPGENNGIYNPDYPNANGRTTTQDLKFQATLKRDGNATVKPGGFKATCSGQVIL</sequence>
<dbReference type="NCBIfam" id="NF007268">
    <property type="entry name" value="PRK09723.1-2"/>
    <property type="match status" value="1"/>
</dbReference>
<reference evidence="8 9" key="1">
    <citation type="submission" date="2016-10" db="EMBL/GenBank/DDBJ databases">
        <title>Comprehensive resistome analysis reveals the prevalence of NDM and MCR-1 in Chinese poultry production.</title>
        <authorList>
            <person name="Wang Y."/>
            <person name="Zhang R."/>
            <person name="Li J."/>
            <person name="Wu Z."/>
            <person name="Wenjuan Y."/>
            <person name="Schwarz S."/>
            <person name="Tyrrell J."/>
            <person name="Zheng Y."/>
            <person name="Wang S."/>
            <person name="Shen Z."/>
            <person name="Liu Z."/>
            <person name="Lei L."/>
            <person name="Li M."/>
            <person name="Zhang Q."/>
            <person name="Wu C."/>
            <person name="Zhang Q."/>
            <person name="Wu Y."/>
            <person name="Walsh T."/>
            <person name="Shen J."/>
        </authorList>
    </citation>
    <scope>NUCLEOTIDE SEQUENCE [LARGE SCALE GENOMIC DNA]</scope>
    <source>
        <strain evidence="8 9">570</strain>
    </source>
</reference>
<dbReference type="NCBIfam" id="NF007267">
    <property type="entry name" value="PRK09723.1-1"/>
    <property type="match status" value="1"/>
</dbReference>
<keyword evidence="6" id="KW-0472">Membrane</keyword>
<evidence type="ECO:0000256" key="3">
    <source>
        <dbReference type="ARBA" id="ARBA00022729"/>
    </source>
</evidence>
<comment type="caution">
    <text evidence="8">The sequence shown here is derived from an EMBL/GenBank/DDBJ whole genome shotgun (WGS) entry which is preliminary data.</text>
</comment>
<proteinExistence type="inferred from homology"/>
<keyword evidence="6" id="KW-0812">Transmembrane</keyword>
<accession>A0A8E2KRE3</accession>
<evidence type="ECO:0000256" key="4">
    <source>
        <dbReference type="ARBA" id="ARBA00023263"/>
    </source>
</evidence>
<comment type="similarity">
    <text evidence="2">Belongs to the fimbrial protein family.</text>
</comment>
<gene>
    <name evidence="8" type="ORF">BK383_20395</name>
</gene>
<dbReference type="Gene3D" id="2.60.40.1090">
    <property type="entry name" value="Fimbrial-type adhesion domain"/>
    <property type="match status" value="1"/>
</dbReference>
<keyword evidence="6" id="KW-1133">Transmembrane helix</keyword>
<evidence type="ECO:0000256" key="6">
    <source>
        <dbReference type="SAM" id="Phobius"/>
    </source>
</evidence>
<dbReference type="InterPro" id="IPR050263">
    <property type="entry name" value="Bact_Fimbrial_Adh_Pro"/>
</dbReference>
<dbReference type="Proteomes" id="UP000184277">
    <property type="component" value="Unassembled WGS sequence"/>
</dbReference>
<feature type="region of interest" description="Disordered" evidence="5">
    <location>
        <begin position="357"/>
        <end position="398"/>
    </location>
</feature>
<dbReference type="InterPro" id="IPR008966">
    <property type="entry name" value="Adhesion_dom_sf"/>
</dbReference>
<feature type="compositionally biased region" description="Polar residues" evidence="5">
    <location>
        <begin position="357"/>
        <end position="374"/>
    </location>
</feature>
<dbReference type="AlphaFoldDB" id="A0A8E2KRE3"/>
<organism evidence="8 9">
    <name type="scientific">Escherichia coli</name>
    <dbReference type="NCBI Taxonomy" id="562"/>
    <lineage>
        <taxon>Bacteria</taxon>
        <taxon>Pseudomonadati</taxon>
        <taxon>Pseudomonadota</taxon>
        <taxon>Gammaproteobacteria</taxon>
        <taxon>Enterobacterales</taxon>
        <taxon>Enterobacteriaceae</taxon>
        <taxon>Escherichia</taxon>
    </lineage>
</organism>
<keyword evidence="3" id="KW-0732">Signal</keyword>
<evidence type="ECO:0000313" key="8">
    <source>
        <dbReference type="EMBL" id="OJR53134.1"/>
    </source>
</evidence>
<comment type="subcellular location">
    <subcellularLocation>
        <location evidence="1">Fimbrium</location>
    </subcellularLocation>
</comment>
<evidence type="ECO:0000259" key="7">
    <source>
        <dbReference type="Pfam" id="PF00419"/>
    </source>
</evidence>
<feature type="non-terminal residue" evidence="8">
    <location>
        <position position="432"/>
    </location>
</feature>
<keyword evidence="4" id="KW-0281">Fimbrium</keyword>
<dbReference type="InterPro" id="IPR036937">
    <property type="entry name" value="Adhesion_dom_fimbrial_sf"/>
</dbReference>
<name>A0A8E2KRE3_ECOLX</name>
<evidence type="ECO:0000256" key="5">
    <source>
        <dbReference type="SAM" id="MobiDB-lite"/>
    </source>
</evidence>
<dbReference type="InterPro" id="IPR000259">
    <property type="entry name" value="Adhesion_dom_fimbrial"/>
</dbReference>
<protein>
    <submittedName>
        <fullName evidence="8">Fimbrial protein</fullName>
    </submittedName>
</protein>
<feature type="domain" description="Fimbrial-type adhesion" evidence="7">
    <location>
        <begin position="280"/>
        <end position="426"/>
    </location>
</feature>
<evidence type="ECO:0000256" key="2">
    <source>
        <dbReference type="ARBA" id="ARBA00006671"/>
    </source>
</evidence>
<dbReference type="EMBL" id="MOKI01000043">
    <property type="protein sequence ID" value="OJR53134.1"/>
    <property type="molecule type" value="Genomic_DNA"/>
</dbReference>
<dbReference type="SUPFAM" id="SSF49401">
    <property type="entry name" value="Bacterial adhesins"/>
    <property type="match status" value="1"/>
</dbReference>
<dbReference type="GO" id="GO:0043709">
    <property type="term" value="P:cell adhesion involved in single-species biofilm formation"/>
    <property type="evidence" value="ECO:0007669"/>
    <property type="project" value="TreeGrafter"/>
</dbReference>
<evidence type="ECO:0000313" key="9">
    <source>
        <dbReference type="Proteomes" id="UP000184277"/>
    </source>
</evidence>
<feature type="transmembrane region" description="Helical" evidence="6">
    <location>
        <begin position="21"/>
        <end position="38"/>
    </location>
</feature>
<evidence type="ECO:0000256" key="1">
    <source>
        <dbReference type="ARBA" id="ARBA00004561"/>
    </source>
</evidence>
<dbReference type="Pfam" id="PF00419">
    <property type="entry name" value="Fimbrial"/>
    <property type="match status" value="1"/>
</dbReference>
<dbReference type="PANTHER" id="PTHR33420:SF12">
    <property type="entry name" value="FIMBRIN-LIKE PROTEIN FIMI-RELATED"/>
    <property type="match status" value="1"/>
</dbReference>
<dbReference type="GO" id="GO:0009289">
    <property type="term" value="C:pilus"/>
    <property type="evidence" value="ECO:0007669"/>
    <property type="project" value="UniProtKB-SubCell"/>
</dbReference>